<dbReference type="EMBL" id="JBHMCF010000064">
    <property type="protein sequence ID" value="MFB9477603.1"/>
    <property type="molecule type" value="Genomic_DNA"/>
</dbReference>
<evidence type="ECO:0000313" key="2">
    <source>
        <dbReference type="Proteomes" id="UP001589568"/>
    </source>
</evidence>
<organism evidence="1 2">
    <name type="scientific">Nonomuraea salmonea</name>
    <dbReference type="NCBI Taxonomy" id="46181"/>
    <lineage>
        <taxon>Bacteria</taxon>
        <taxon>Bacillati</taxon>
        <taxon>Actinomycetota</taxon>
        <taxon>Actinomycetes</taxon>
        <taxon>Streptosporangiales</taxon>
        <taxon>Streptosporangiaceae</taxon>
        <taxon>Nonomuraea</taxon>
    </lineage>
</organism>
<accession>A0ABV5P4W7</accession>
<reference evidence="1 2" key="1">
    <citation type="submission" date="2024-09" db="EMBL/GenBank/DDBJ databases">
        <authorList>
            <person name="Sun Q."/>
            <person name="Mori K."/>
        </authorList>
    </citation>
    <scope>NUCLEOTIDE SEQUENCE [LARGE SCALE GENOMIC DNA]</scope>
    <source>
        <strain evidence="1 2">JCM 3324</strain>
    </source>
</reference>
<dbReference type="Proteomes" id="UP001589568">
    <property type="component" value="Unassembled WGS sequence"/>
</dbReference>
<evidence type="ECO:0000313" key="1">
    <source>
        <dbReference type="EMBL" id="MFB9477603.1"/>
    </source>
</evidence>
<dbReference type="RefSeq" id="WP_379485474.1">
    <property type="nucleotide sequence ID" value="NZ_JBHMCF010000064.1"/>
</dbReference>
<protein>
    <recommendedName>
        <fullName evidence="3">DUF4097 domain-containing protein</fullName>
    </recommendedName>
</protein>
<proteinExistence type="predicted"/>
<keyword evidence="2" id="KW-1185">Reference proteome</keyword>
<sequence length="263" mass="27691">MRAVWLMAGAAATVIALTISTAVLWRGFARARTPTEVTMRSIPFEGESLRVKTGKGRVGLYVLPGKAGELLLERSLRWTRDRPTVTEEWDAGSRTLLLDAVCPGGDQPDGPFCHADYTLFVPPETNLDASTRGGGLAVSELFGDVRLTSVSGDLDVHAVAGDLWARTGTGSVDADDLGGQRADVEVGTGDLDLRFAGAPSQVKAVVRTTGDVMVNLPPQAGRDSAYDVTATGTNTTVDVRQTTGSPKTIVATTEDGLVTICCQ</sequence>
<comment type="caution">
    <text evidence="1">The sequence shown here is derived from an EMBL/GenBank/DDBJ whole genome shotgun (WGS) entry which is preliminary data.</text>
</comment>
<gene>
    <name evidence="1" type="ORF">ACFFR3_49590</name>
</gene>
<evidence type="ECO:0008006" key="3">
    <source>
        <dbReference type="Google" id="ProtNLM"/>
    </source>
</evidence>
<name>A0ABV5P4W7_9ACTN</name>